<evidence type="ECO:0000313" key="1">
    <source>
        <dbReference type="EMBL" id="MBW0470530.1"/>
    </source>
</evidence>
<accession>A0A9Q3GKP6</accession>
<name>A0A9Q3GKP6_9BASI</name>
<protein>
    <submittedName>
        <fullName evidence="1">Uncharacterized protein</fullName>
    </submittedName>
</protein>
<keyword evidence="2" id="KW-1185">Reference proteome</keyword>
<evidence type="ECO:0000313" key="2">
    <source>
        <dbReference type="Proteomes" id="UP000765509"/>
    </source>
</evidence>
<sequence>MFWYIMKDIILPKGISKLPHNLGEAKHGRLKASDWLTLFTLVIPLILPEMFLEGTSEINPNSIRAKFLQNTCDLIQCTRIACGRVVREGHAARFSKAYERYINSSKELYNNPRIKPNHHFALHIPYQLKIWGTLMGVAEFAGERLIGLLQKIRTNNRINDIQGALMERVHQKQRLLGKYGMVNEFMEMEGDSKGEKRKKMINLADEIYDLMLMMVREKRVNTRDYCWLPHPPRSVILSPSAIPIWSTKIANQVIITTIAPNNVVVFKRNGHFHYGHVKYIYAFNIETNQSEVGILISQILNFHPQQKLANRQMGYYLQLLGAVLGILKRDSMVML</sequence>
<proteinExistence type="predicted"/>
<dbReference type="EMBL" id="AVOT02002484">
    <property type="protein sequence ID" value="MBW0470530.1"/>
    <property type="molecule type" value="Genomic_DNA"/>
</dbReference>
<dbReference type="Proteomes" id="UP000765509">
    <property type="component" value="Unassembled WGS sequence"/>
</dbReference>
<dbReference type="AlphaFoldDB" id="A0A9Q3GKP6"/>
<dbReference type="OrthoDB" id="2506124at2759"/>
<reference evidence="1" key="1">
    <citation type="submission" date="2021-03" db="EMBL/GenBank/DDBJ databases">
        <title>Draft genome sequence of rust myrtle Austropuccinia psidii MF-1, a brazilian biotype.</title>
        <authorList>
            <person name="Quecine M.C."/>
            <person name="Pachon D.M.R."/>
            <person name="Bonatelli M.L."/>
            <person name="Correr F.H."/>
            <person name="Franceschini L.M."/>
            <person name="Leite T.F."/>
            <person name="Margarido G.R.A."/>
            <person name="Almeida C.A."/>
            <person name="Ferrarezi J.A."/>
            <person name="Labate C.A."/>
        </authorList>
    </citation>
    <scope>NUCLEOTIDE SEQUENCE</scope>
    <source>
        <strain evidence="1">MF-1</strain>
    </source>
</reference>
<gene>
    <name evidence="1" type="ORF">O181_010245</name>
</gene>
<organism evidence="1 2">
    <name type="scientific">Austropuccinia psidii MF-1</name>
    <dbReference type="NCBI Taxonomy" id="1389203"/>
    <lineage>
        <taxon>Eukaryota</taxon>
        <taxon>Fungi</taxon>
        <taxon>Dikarya</taxon>
        <taxon>Basidiomycota</taxon>
        <taxon>Pucciniomycotina</taxon>
        <taxon>Pucciniomycetes</taxon>
        <taxon>Pucciniales</taxon>
        <taxon>Sphaerophragmiaceae</taxon>
        <taxon>Austropuccinia</taxon>
    </lineage>
</organism>
<comment type="caution">
    <text evidence="1">The sequence shown here is derived from an EMBL/GenBank/DDBJ whole genome shotgun (WGS) entry which is preliminary data.</text>
</comment>